<name>A0A1H1T0U3_9CORY</name>
<dbReference type="AlphaFoldDB" id="A0A1H1T0U3"/>
<dbReference type="STRING" id="1203190.GCA_000312345_01048"/>
<accession>A0A1H1T0U3</accession>
<gene>
    <name evidence="1" type="ORF">SAMN04488539_1872</name>
</gene>
<keyword evidence="2" id="KW-1185">Reference proteome</keyword>
<dbReference type="RefSeq" id="WP_269208315.1">
    <property type="nucleotide sequence ID" value="NZ_LT629765.1"/>
</dbReference>
<evidence type="ECO:0000313" key="2">
    <source>
        <dbReference type="Proteomes" id="UP000182237"/>
    </source>
</evidence>
<evidence type="ECO:0000313" key="1">
    <source>
        <dbReference type="EMBL" id="SDS53832.1"/>
    </source>
</evidence>
<organism evidence="1 2">
    <name type="scientific">Corynebacterium timonense</name>
    <dbReference type="NCBI Taxonomy" id="441500"/>
    <lineage>
        <taxon>Bacteria</taxon>
        <taxon>Bacillati</taxon>
        <taxon>Actinomycetota</taxon>
        <taxon>Actinomycetes</taxon>
        <taxon>Mycobacteriales</taxon>
        <taxon>Corynebacteriaceae</taxon>
        <taxon>Corynebacterium</taxon>
    </lineage>
</organism>
<reference evidence="1 2" key="1">
    <citation type="submission" date="2016-10" db="EMBL/GenBank/DDBJ databases">
        <authorList>
            <person name="de Groot N.N."/>
        </authorList>
    </citation>
    <scope>NUCLEOTIDE SEQUENCE [LARGE SCALE GENOMIC DNA]</scope>
    <source>
        <strain evidence="1 2">DSM 45434</strain>
    </source>
</reference>
<dbReference type="Proteomes" id="UP000182237">
    <property type="component" value="Chromosome I"/>
</dbReference>
<sequence>MENLLSRCAAAAVAAVAALGGVAAVPHAHAEAPRPVLRPH</sequence>
<proteinExistence type="predicted"/>
<dbReference type="EMBL" id="LT629765">
    <property type="protein sequence ID" value="SDS53832.1"/>
    <property type="molecule type" value="Genomic_DNA"/>
</dbReference>
<protein>
    <submittedName>
        <fullName evidence="1">Uncharacterized protein</fullName>
    </submittedName>
</protein>